<evidence type="ECO:0000313" key="1">
    <source>
        <dbReference type="EMBL" id="UXH44099.1"/>
    </source>
</evidence>
<organism evidence="1 2">
    <name type="scientific">Rossellomorea vietnamensis</name>
    <dbReference type="NCBI Taxonomy" id="218284"/>
    <lineage>
        <taxon>Bacteria</taxon>
        <taxon>Bacillati</taxon>
        <taxon>Bacillota</taxon>
        <taxon>Bacilli</taxon>
        <taxon>Bacillales</taxon>
        <taxon>Bacillaceae</taxon>
        <taxon>Rossellomorea</taxon>
    </lineage>
</organism>
<protein>
    <submittedName>
        <fullName evidence="1">Uncharacterized protein</fullName>
    </submittedName>
</protein>
<dbReference type="Proteomes" id="UP001064027">
    <property type="component" value="Chromosome"/>
</dbReference>
<keyword evidence="2" id="KW-1185">Reference proteome</keyword>
<dbReference type="EMBL" id="CP104558">
    <property type="protein sequence ID" value="UXH44099.1"/>
    <property type="molecule type" value="Genomic_DNA"/>
</dbReference>
<sequence length="155" mass="18204">MKNYFFTDAVIINESADNPHSHPVLTLNTRHSGDILLSTFIHEQIHWYAVQHFPRMKDAVEELKIIYPTVPVGYPNGARDEFSTYLHIIINWLELDAISVLLEKNEYEEVVDFLKKDHYRWIYNMVISDYDVIKKVLDKYEIQLGKSKGGMESDK</sequence>
<proteinExistence type="predicted"/>
<accession>A0ACD4C614</accession>
<name>A0ACD4C614_9BACI</name>
<reference evidence="1" key="1">
    <citation type="submission" date="2022-09" db="EMBL/GenBank/DDBJ databases">
        <title>Complete genome sequence of Rossellomorea vietnamensis strain RL-WG62, a newly isolated PGPR with the potential for plant salinity stress alleviation.</title>
        <authorList>
            <person name="Ren L."/>
            <person name="Wang G."/>
            <person name="Hu H."/>
        </authorList>
    </citation>
    <scope>NUCLEOTIDE SEQUENCE</scope>
    <source>
        <strain evidence="1">RL-WG62</strain>
    </source>
</reference>
<gene>
    <name evidence="1" type="ORF">N5C46_21085</name>
</gene>
<evidence type="ECO:0000313" key="2">
    <source>
        <dbReference type="Proteomes" id="UP001064027"/>
    </source>
</evidence>